<sequence length="306" mass="33426">MTALETLRRVAADQSRDRLLSIGIAASAVWLVVVGIFVWLDPDGLPQDMTGWLVGLVGALVPLALIWFGVWSARSLALLRAEADDLRASLHAIRASAAPPVTDQEPRLKPRSASVPRHVATIPAPQADNRQDSLDLGTQRSPELTPTELVRALNFPDGPDDHEAIRCLKLALGDPELARLIRAAQDVVTLLAGQGVYMDDLGIPETDPELWRQFAEGQRGESVSALAVIEDDSALDIAAQMMRMDEVFRDVAQHFLRHFDRLLARRAEIDDPVVLAVLAESRSGRAFVLLAQTCGMLGRPYTLAKD</sequence>
<feature type="transmembrane region" description="Helical" evidence="2">
    <location>
        <begin position="52"/>
        <end position="71"/>
    </location>
</feature>
<evidence type="ECO:0000313" key="4">
    <source>
        <dbReference type="Proteomes" id="UP000478183"/>
    </source>
</evidence>
<keyword evidence="2" id="KW-0472">Membrane</keyword>
<protein>
    <submittedName>
        <fullName evidence="3">Uncharacterized protein</fullName>
    </submittedName>
</protein>
<organism evidence="3 4">
    <name type="scientific">Paracoccus aestuariivivens</name>
    <dbReference type="NCBI Taxonomy" id="1820333"/>
    <lineage>
        <taxon>Bacteria</taxon>
        <taxon>Pseudomonadati</taxon>
        <taxon>Pseudomonadota</taxon>
        <taxon>Alphaproteobacteria</taxon>
        <taxon>Rhodobacterales</taxon>
        <taxon>Paracoccaceae</taxon>
        <taxon>Paracoccus</taxon>
    </lineage>
</organism>
<comment type="caution">
    <text evidence="3">The sequence shown here is derived from an EMBL/GenBank/DDBJ whole genome shotgun (WGS) entry which is preliminary data.</text>
</comment>
<name>A0A6L6J370_9RHOB</name>
<evidence type="ECO:0000313" key="3">
    <source>
        <dbReference type="EMBL" id="MTH76583.1"/>
    </source>
</evidence>
<dbReference type="EMBL" id="WMIE01000001">
    <property type="protein sequence ID" value="MTH76583.1"/>
    <property type="molecule type" value="Genomic_DNA"/>
</dbReference>
<gene>
    <name evidence="3" type="ORF">GL286_02455</name>
</gene>
<dbReference type="AlphaFoldDB" id="A0A6L6J370"/>
<dbReference type="OrthoDB" id="7833467at2"/>
<feature type="transmembrane region" description="Helical" evidence="2">
    <location>
        <begin position="20"/>
        <end position="40"/>
    </location>
</feature>
<feature type="region of interest" description="Disordered" evidence="1">
    <location>
        <begin position="122"/>
        <end position="141"/>
    </location>
</feature>
<evidence type="ECO:0000256" key="2">
    <source>
        <dbReference type="SAM" id="Phobius"/>
    </source>
</evidence>
<keyword evidence="4" id="KW-1185">Reference proteome</keyword>
<dbReference type="RefSeq" id="WP_155093948.1">
    <property type="nucleotide sequence ID" value="NZ_WMIE01000001.1"/>
</dbReference>
<dbReference type="Proteomes" id="UP000478183">
    <property type="component" value="Unassembled WGS sequence"/>
</dbReference>
<keyword evidence="2" id="KW-1133">Transmembrane helix</keyword>
<keyword evidence="2" id="KW-0812">Transmembrane</keyword>
<evidence type="ECO:0000256" key="1">
    <source>
        <dbReference type="SAM" id="MobiDB-lite"/>
    </source>
</evidence>
<reference evidence="3 4" key="1">
    <citation type="submission" date="2019-11" db="EMBL/GenBank/DDBJ databases">
        <authorList>
            <person name="Dong K."/>
        </authorList>
    </citation>
    <scope>NUCLEOTIDE SEQUENCE [LARGE SCALE GENOMIC DNA]</scope>
    <source>
        <strain evidence="3 4">NBRC 111993</strain>
    </source>
</reference>
<proteinExistence type="predicted"/>
<accession>A0A6L6J370</accession>